<evidence type="ECO:0000259" key="3">
    <source>
        <dbReference type="Pfam" id="PF06808"/>
    </source>
</evidence>
<dbReference type="KEGG" id="pus:CKA81_13800"/>
<feature type="transmembrane region" description="Helical" evidence="2">
    <location>
        <begin position="567"/>
        <end position="588"/>
    </location>
</feature>
<feature type="transmembrane region" description="Helical" evidence="2">
    <location>
        <begin position="540"/>
        <end position="561"/>
    </location>
</feature>
<feature type="transmembrane region" description="Helical" evidence="2">
    <location>
        <begin position="338"/>
        <end position="356"/>
    </location>
</feature>
<dbReference type="PANTHER" id="PTHR43849">
    <property type="entry name" value="BLL3936 PROTEIN"/>
    <property type="match status" value="1"/>
</dbReference>
<feature type="transmembrane region" description="Helical" evidence="2">
    <location>
        <begin position="96"/>
        <end position="114"/>
    </location>
</feature>
<keyword evidence="1" id="KW-0997">Cell inner membrane</keyword>
<dbReference type="Proteomes" id="UP000283474">
    <property type="component" value="Chromosome"/>
</dbReference>
<keyword evidence="2" id="KW-0472">Membrane</keyword>
<keyword evidence="2" id="KW-0812">Transmembrane</keyword>
<feature type="transmembrane region" description="Helical" evidence="2">
    <location>
        <begin position="121"/>
        <end position="140"/>
    </location>
</feature>
<keyword evidence="5" id="KW-1185">Reference proteome</keyword>
<proteinExistence type="predicted"/>
<dbReference type="GO" id="GO:0022857">
    <property type="term" value="F:transmembrane transporter activity"/>
    <property type="evidence" value="ECO:0007669"/>
    <property type="project" value="UniProtKB-UniRule"/>
</dbReference>
<protein>
    <recommendedName>
        <fullName evidence="3">TRAP C4-dicarboxylate transport system permease DctM subunit domain-containing protein</fullName>
    </recommendedName>
</protein>
<dbReference type="PANTHER" id="PTHR43849:SF2">
    <property type="entry name" value="BLL3936 PROTEIN"/>
    <property type="match status" value="1"/>
</dbReference>
<accession>A0A410GET2</accession>
<comment type="function">
    <text evidence="1">Part of the tripartite ATP-independent periplasmic (TRAP) transport system.</text>
</comment>
<dbReference type="InterPro" id="IPR010656">
    <property type="entry name" value="DctM"/>
</dbReference>
<evidence type="ECO:0000313" key="5">
    <source>
        <dbReference type="Proteomes" id="UP000283474"/>
    </source>
</evidence>
<feature type="transmembrane region" description="Helical" evidence="2">
    <location>
        <begin position="506"/>
        <end position="528"/>
    </location>
</feature>
<feature type="transmembrane region" description="Helical" evidence="2">
    <location>
        <begin position="415"/>
        <end position="435"/>
    </location>
</feature>
<evidence type="ECO:0000256" key="1">
    <source>
        <dbReference type="RuleBase" id="RU369079"/>
    </source>
</evidence>
<evidence type="ECO:0000256" key="2">
    <source>
        <dbReference type="SAM" id="Phobius"/>
    </source>
</evidence>
<comment type="subcellular location">
    <subcellularLocation>
        <location evidence="1">Cell inner membrane</location>
        <topology evidence="1">Multi-pass membrane protein</topology>
    </subcellularLocation>
</comment>
<dbReference type="Pfam" id="PF06808">
    <property type="entry name" value="DctM"/>
    <property type="match status" value="1"/>
</dbReference>
<keyword evidence="2" id="KW-1133">Transmembrane helix</keyword>
<dbReference type="EMBL" id="CP022987">
    <property type="protein sequence ID" value="QAA94801.1"/>
    <property type="molecule type" value="Genomic_DNA"/>
</dbReference>
<gene>
    <name evidence="4" type="ORF">CKA81_13800</name>
</gene>
<sequence>MAMHPLRSQAATALTLALSLFVLGTAIFGARDALVQRSIFLGLVILVALLRYPLLNGTPWWRLGVAIDAALGLLATASCVWVVLNADTIMNSLPTAGTLHIGMTIVLVVTILDLSRRAIGLIFPAMVAVGLAYALLGQHIPGPLGHRGFDVYFITETLLLSDIGLWGSLLGVAATIIAIFSLFGAFLLHSGGGATFMDLALRVSGRSTGGAAKIATIASGLFGMVSGSAVGNVATTGAFTIPLMKRLGYPASLAGAVEAVASTGGQLAPPIMGAAAFIMAEIIGSDYLSIAAAAALPAALFYWGVFATVHVTAQEEKLGQVPDDQIPAWATILRVDRLASIVLSIAGLTIGILQGMSLQTAAFYGIAGAVAGMFVAAVSQRLQSTSAKKSPPTEKHPNMLAPILRQARSALDEGATGLIIVGILLAGAQILVSMINLTGVGVTLSSMIVGDGNAPVLMIGLVVALVCMIMGMGIPTTAAYVLVAATLAPALIKIGVSPIAAHMFVFYYATLSVITPPVCVGVFVAAGLAGERWVAVARRAVTLGAVTYVIPFLFLLYPLMLTPSFSVGYFEAALSGAIFVASFAYLFGGARVSRWRFVDIAAWLSIAVLATVPTQAGLVLSAMGLALMIWLRHRHRVTSLSCQKAV</sequence>
<organism evidence="4 5">
    <name type="scientific">Pollutimonas thiosulfatoxidans</name>
    <dbReference type="NCBI Taxonomy" id="2028345"/>
    <lineage>
        <taxon>Bacteria</taxon>
        <taxon>Pseudomonadati</taxon>
        <taxon>Pseudomonadota</taxon>
        <taxon>Betaproteobacteria</taxon>
        <taxon>Burkholderiales</taxon>
        <taxon>Alcaligenaceae</taxon>
        <taxon>Pollutimonas</taxon>
    </lineage>
</organism>
<dbReference type="RefSeq" id="WP_128355796.1">
    <property type="nucleotide sequence ID" value="NZ_CP022987.1"/>
</dbReference>
<dbReference type="OrthoDB" id="9759894at2"/>
<feature type="transmembrane region" description="Helical" evidence="2">
    <location>
        <begin position="63"/>
        <end position="84"/>
    </location>
</feature>
<feature type="domain" description="TRAP C4-dicarboxylate transport system permease DctM subunit" evidence="3">
    <location>
        <begin position="109"/>
        <end position="562"/>
    </location>
</feature>
<feature type="transmembrane region" description="Helical" evidence="2">
    <location>
        <begin position="39"/>
        <end position="56"/>
    </location>
</feature>
<dbReference type="GO" id="GO:0005886">
    <property type="term" value="C:plasma membrane"/>
    <property type="evidence" value="ECO:0007669"/>
    <property type="project" value="UniProtKB-SubCell"/>
</dbReference>
<dbReference type="NCBIfam" id="TIGR02123">
    <property type="entry name" value="TRAP_fused"/>
    <property type="match status" value="1"/>
</dbReference>
<evidence type="ECO:0000313" key="4">
    <source>
        <dbReference type="EMBL" id="QAA94801.1"/>
    </source>
</evidence>
<feature type="transmembrane region" description="Helical" evidence="2">
    <location>
        <begin position="163"/>
        <end position="188"/>
    </location>
</feature>
<feature type="transmembrane region" description="Helical" evidence="2">
    <location>
        <begin position="600"/>
        <end position="631"/>
    </location>
</feature>
<feature type="transmembrane region" description="Helical" evidence="2">
    <location>
        <begin position="362"/>
        <end position="379"/>
    </location>
</feature>
<reference evidence="4 5" key="1">
    <citation type="submission" date="2017-08" db="EMBL/GenBank/DDBJ databases">
        <authorList>
            <person name="Park S.-J."/>
            <person name="Kim H."/>
        </authorList>
    </citation>
    <scope>NUCLEOTIDE SEQUENCE [LARGE SCALE GENOMIC DNA]</scope>
    <source>
        <strain evidence="5">ye3</strain>
    </source>
</reference>
<feature type="transmembrane region" description="Helical" evidence="2">
    <location>
        <begin position="479"/>
        <end position="500"/>
    </location>
</feature>
<keyword evidence="1" id="KW-1003">Cell membrane</keyword>
<keyword evidence="1" id="KW-0813">Transport</keyword>
<name>A0A410GET2_9BURK</name>
<dbReference type="AlphaFoldDB" id="A0A410GET2"/>
<feature type="transmembrane region" description="Helical" evidence="2">
    <location>
        <begin position="455"/>
        <end position="472"/>
    </location>
</feature>
<dbReference type="InterPro" id="IPR011853">
    <property type="entry name" value="TRAP_DctM-Dct_fused"/>
</dbReference>